<reference evidence="1" key="2">
    <citation type="journal article" date="2022" name="BMC Genomics">
        <title>Comparative genome analysis of mycobacteria focusing on tRNA and non-coding RNA.</title>
        <authorList>
            <person name="Behra P.R.K."/>
            <person name="Pettersson B.M.F."/>
            <person name="Ramesh M."/>
            <person name="Das S."/>
            <person name="Dasgupta S."/>
            <person name="Kirsebom L.A."/>
        </authorList>
    </citation>
    <scope>NUCLEOTIDE SEQUENCE</scope>
    <source>
        <strain evidence="1">DSM 44838</strain>
    </source>
</reference>
<gene>
    <name evidence="1" type="ORF">H7K45_16940</name>
</gene>
<organism evidence="1 2">
    <name type="scientific">Mycobacterium yunnanensis</name>
    <dbReference type="NCBI Taxonomy" id="368477"/>
    <lineage>
        <taxon>Bacteria</taxon>
        <taxon>Bacillati</taxon>
        <taxon>Actinomycetota</taxon>
        <taxon>Actinomycetes</taxon>
        <taxon>Mycobacteriales</taxon>
        <taxon>Mycobacteriaceae</taxon>
        <taxon>Mycobacterium</taxon>
    </lineage>
</organism>
<dbReference type="Gene3D" id="2.130.10.10">
    <property type="entry name" value="YVTN repeat-like/Quinoprotein amine dehydrogenase"/>
    <property type="match status" value="4"/>
</dbReference>
<dbReference type="SUPFAM" id="SSF51004">
    <property type="entry name" value="C-terminal (heme d1) domain of cytochrome cd1-nitrite reductase"/>
    <property type="match status" value="1"/>
</dbReference>
<dbReference type="EMBL" id="JACKVK010000009">
    <property type="protein sequence ID" value="MCV7422235.1"/>
    <property type="molecule type" value="Genomic_DNA"/>
</dbReference>
<proteinExistence type="predicted"/>
<dbReference type="PANTHER" id="PTHR47197">
    <property type="entry name" value="PROTEIN NIRF"/>
    <property type="match status" value="1"/>
</dbReference>
<dbReference type="InterPro" id="IPR015943">
    <property type="entry name" value="WD40/YVTN_repeat-like_dom_sf"/>
</dbReference>
<dbReference type="InterPro" id="IPR011964">
    <property type="entry name" value="YVTN_b-propeller_repeat"/>
</dbReference>
<evidence type="ECO:0000313" key="2">
    <source>
        <dbReference type="Proteomes" id="UP001141629"/>
    </source>
</evidence>
<dbReference type="NCBIfam" id="TIGR02276">
    <property type="entry name" value="beta_rpt_yvtn"/>
    <property type="match status" value="1"/>
</dbReference>
<protein>
    <recommendedName>
        <fullName evidence="3">40-residue YVTN family beta-propeller repeat-containing protein</fullName>
    </recommendedName>
</protein>
<keyword evidence="2" id="KW-1185">Reference proteome</keyword>
<evidence type="ECO:0000313" key="1">
    <source>
        <dbReference type="EMBL" id="MCV7422235.1"/>
    </source>
</evidence>
<comment type="caution">
    <text evidence="1">The sequence shown here is derived from an EMBL/GenBank/DDBJ whole genome shotgun (WGS) entry which is preliminary data.</text>
</comment>
<accession>A0A9X2Z3V1</accession>
<name>A0A9X2Z3V1_9MYCO</name>
<dbReference type="AlphaFoldDB" id="A0A9X2Z3V1"/>
<dbReference type="InterPro" id="IPR011048">
    <property type="entry name" value="Haem_d1_sf"/>
</dbReference>
<dbReference type="Proteomes" id="UP001141629">
    <property type="component" value="Unassembled WGS sequence"/>
</dbReference>
<dbReference type="PANTHER" id="PTHR47197:SF3">
    <property type="entry name" value="DIHYDRO-HEME D1 DEHYDROGENASE"/>
    <property type="match status" value="1"/>
</dbReference>
<reference evidence="1" key="1">
    <citation type="submission" date="2020-07" db="EMBL/GenBank/DDBJ databases">
        <authorList>
            <person name="Pettersson B.M.F."/>
            <person name="Behra P.R.K."/>
            <person name="Ramesh M."/>
            <person name="Das S."/>
            <person name="Dasgupta S."/>
            <person name="Kirsebom L.A."/>
        </authorList>
    </citation>
    <scope>NUCLEOTIDE SEQUENCE</scope>
    <source>
        <strain evidence="1">DSM 44838</strain>
    </source>
</reference>
<dbReference type="InterPro" id="IPR011045">
    <property type="entry name" value="N2O_reductase_N"/>
</dbReference>
<dbReference type="InterPro" id="IPR051200">
    <property type="entry name" value="Host-pathogen_enzymatic-act"/>
</dbReference>
<dbReference type="SUPFAM" id="SSF50974">
    <property type="entry name" value="Nitrous oxide reductase, N-terminal domain"/>
    <property type="match status" value="1"/>
</dbReference>
<evidence type="ECO:0008006" key="3">
    <source>
        <dbReference type="Google" id="ProtNLM"/>
    </source>
</evidence>
<sequence>MLASTSSTPARTTISLLAAANGTPSGAGDHSSTVGGAAEPVLVAARPPAATPTDDGPAPEPVATFTGILAAALAPLVVPVPGSPVDAPTLWVVLAWVRRQSEGVPVGRGRSPVAAPRQTEMVLADPAAPRAVVDGVDRTTGRVQGHVDLGGSEPDGSPTHALVGHLDPRVGAATVDPDSGQWTFTPTPAARLATHLQLGAGVVTFAVGTSDGRTVDVEAPVDPAEAVVTGTIDVGSGLTYGMAVIGDRLYVLNGSDDAAGNGSVKVVDAPTRSVVGSVEVGGMPFAMAASGRMLYVGNADDGTVSVIDSRTNAVVDVVHVGANPFGLEATADHLYVADLAGTVSVIDLADNTELVRIPVGGDPFALAATADRVYVTNYGGGTVAVLDSTTNTAEGAETAGYPYYAAVVGKRLYVVNVATNALTVVDRSTTTAVDVDPKTRALDAIPPDAAPVDMVVRGDRLYLSNIHCGTVTVVDVATNRTVENVGVGIQPGLIAASRDGRTVYVSDVMGGTVRVITSVRHAAQSTV</sequence>